<dbReference type="PANTHER" id="PTHR42879">
    <property type="entry name" value="3-OXOACYL-(ACYL-CARRIER-PROTEIN) REDUCTASE"/>
    <property type="match status" value="1"/>
</dbReference>
<organism evidence="2 3">
    <name type="scientific">Agrobacterium deltaense Zutra 3/1</name>
    <dbReference type="NCBI Taxonomy" id="1183427"/>
    <lineage>
        <taxon>Bacteria</taxon>
        <taxon>Pseudomonadati</taxon>
        <taxon>Pseudomonadota</taxon>
        <taxon>Alphaproteobacteria</taxon>
        <taxon>Hyphomicrobiales</taxon>
        <taxon>Rhizobiaceae</taxon>
        <taxon>Rhizobium/Agrobacterium group</taxon>
        <taxon>Agrobacterium</taxon>
    </lineage>
</organism>
<dbReference type="Proteomes" id="UP000191987">
    <property type="component" value="Unassembled WGS sequence"/>
</dbReference>
<dbReference type="RefSeq" id="WP_080821194.1">
    <property type="nucleotide sequence ID" value="NZ_LT009750.1"/>
</dbReference>
<reference evidence="2 3" key="1">
    <citation type="submission" date="2016-01" db="EMBL/GenBank/DDBJ databases">
        <authorList>
            <person name="Oliw E.H."/>
        </authorList>
    </citation>
    <scope>NUCLEOTIDE SEQUENCE [LARGE SCALE GENOMIC DNA]</scope>
    <source>
        <strain evidence="2 3">Zutra 3-1</strain>
    </source>
</reference>
<dbReference type="CDD" id="cd05233">
    <property type="entry name" value="SDR_c"/>
    <property type="match status" value="1"/>
</dbReference>
<dbReference type="SUPFAM" id="SSF51735">
    <property type="entry name" value="NAD(P)-binding Rossmann-fold domains"/>
    <property type="match status" value="1"/>
</dbReference>
<dbReference type="AlphaFoldDB" id="A0A1S7S2R6"/>
<dbReference type="Pfam" id="PF00106">
    <property type="entry name" value="adh_short"/>
    <property type="match status" value="1"/>
</dbReference>
<dbReference type="EMBL" id="FBWG01000049">
    <property type="protein sequence ID" value="CUX61796.1"/>
    <property type="molecule type" value="Genomic_DNA"/>
</dbReference>
<dbReference type="InterPro" id="IPR050259">
    <property type="entry name" value="SDR"/>
</dbReference>
<dbReference type="InterPro" id="IPR002347">
    <property type="entry name" value="SDR_fam"/>
</dbReference>
<dbReference type="InterPro" id="IPR036291">
    <property type="entry name" value="NAD(P)-bd_dom_sf"/>
</dbReference>
<proteinExistence type="inferred from homology"/>
<evidence type="ECO:0000256" key="1">
    <source>
        <dbReference type="ARBA" id="ARBA00006484"/>
    </source>
</evidence>
<name>A0A1S7S2R6_9HYPH</name>
<sequence>MSRALVTGATRGAGRAVAAALACAGYETCALGRDRLVLEELRSDFGVLPMAIDLTDREAVRVIVEGMKPDIVVHAALRWPTEKAFEKLQEADIDMALEVNLSAMFHLTRLVLPAMKEQGMGALFVVSPHPGESPSILERSVAGANDAFVDALQGELADVGITAQSIICEKPPFHSLVASILEHLETVGLAPLRYKADAHNHQGTRNVT</sequence>
<dbReference type="Gene3D" id="3.40.50.720">
    <property type="entry name" value="NAD(P)-binding Rossmann-like Domain"/>
    <property type="match status" value="1"/>
</dbReference>
<comment type="similarity">
    <text evidence="1">Belongs to the short-chain dehydrogenases/reductases (SDR) family.</text>
</comment>
<protein>
    <submittedName>
        <fullName evidence="2">Y4eK (Modular protein)</fullName>
    </submittedName>
</protein>
<gene>
    <name evidence="2" type="ORF">AGR7C_pAt0115</name>
</gene>
<accession>A0A1S7S2R6</accession>
<evidence type="ECO:0000313" key="3">
    <source>
        <dbReference type="Proteomes" id="UP000191987"/>
    </source>
</evidence>
<evidence type="ECO:0000313" key="2">
    <source>
        <dbReference type="EMBL" id="CUX61796.1"/>
    </source>
</evidence>